<dbReference type="EMBL" id="CP036291">
    <property type="protein sequence ID" value="QDU88608.1"/>
    <property type="molecule type" value="Genomic_DNA"/>
</dbReference>
<dbReference type="InterPro" id="IPR012336">
    <property type="entry name" value="Thioredoxin-like_fold"/>
</dbReference>
<evidence type="ECO:0000256" key="1">
    <source>
        <dbReference type="ARBA" id="ARBA00004141"/>
    </source>
</evidence>
<dbReference type="Gene3D" id="1.20.1440.130">
    <property type="entry name" value="VKOR domain"/>
    <property type="match status" value="1"/>
</dbReference>
<feature type="transmembrane region" description="Helical" evidence="11">
    <location>
        <begin position="170"/>
        <end position="191"/>
    </location>
</feature>
<keyword evidence="6" id="KW-0560">Oxidoreductase</keyword>
<comment type="similarity">
    <text evidence="2">Belongs to the VKOR family.</text>
</comment>
<reference evidence="13 14" key="1">
    <citation type="submission" date="2019-02" db="EMBL/GenBank/DDBJ databases">
        <title>Deep-cultivation of Planctomycetes and their phenomic and genomic characterization uncovers novel biology.</title>
        <authorList>
            <person name="Wiegand S."/>
            <person name="Jogler M."/>
            <person name="Boedeker C."/>
            <person name="Pinto D."/>
            <person name="Vollmers J."/>
            <person name="Rivas-Marin E."/>
            <person name="Kohn T."/>
            <person name="Peeters S.H."/>
            <person name="Heuer A."/>
            <person name="Rast P."/>
            <person name="Oberbeckmann S."/>
            <person name="Bunk B."/>
            <person name="Jeske O."/>
            <person name="Meyerdierks A."/>
            <person name="Storesund J.E."/>
            <person name="Kallscheuer N."/>
            <person name="Luecker S."/>
            <person name="Lage O.M."/>
            <person name="Pohl T."/>
            <person name="Merkel B.J."/>
            <person name="Hornburger P."/>
            <person name="Mueller R.-W."/>
            <person name="Bruemmer F."/>
            <person name="Labrenz M."/>
            <person name="Spormann A.M."/>
            <person name="Op den Camp H."/>
            <person name="Overmann J."/>
            <person name="Amann R."/>
            <person name="Jetten M.S.M."/>
            <person name="Mascher T."/>
            <person name="Medema M.H."/>
            <person name="Devos D.P."/>
            <person name="Kaster A.-K."/>
            <person name="Ovreas L."/>
            <person name="Rohde M."/>
            <person name="Galperin M.Y."/>
            <person name="Jogler C."/>
        </authorList>
    </citation>
    <scope>NUCLEOTIDE SEQUENCE [LARGE SCALE GENOMIC DNA]</scope>
    <source>
        <strain evidence="13 14">Pla175</strain>
    </source>
</reference>
<keyword evidence="9" id="KW-0676">Redox-active center</keyword>
<evidence type="ECO:0000313" key="13">
    <source>
        <dbReference type="EMBL" id="QDU88608.1"/>
    </source>
</evidence>
<feature type="transmembrane region" description="Helical" evidence="11">
    <location>
        <begin position="106"/>
        <end position="130"/>
    </location>
</feature>
<dbReference type="GO" id="GO:0016491">
    <property type="term" value="F:oxidoreductase activity"/>
    <property type="evidence" value="ECO:0007669"/>
    <property type="project" value="UniProtKB-KW"/>
</dbReference>
<evidence type="ECO:0000256" key="9">
    <source>
        <dbReference type="ARBA" id="ARBA00023284"/>
    </source>
</evidence>
<comment type="subcellular location">
    <subcellularLocation>
        <location evidence="1">Membrane</location>
        <topology evidence="1">Multi-pass membrane protein</topology>
    </subcellularLocation>
</comment>
<dbReference type="AlphaFoldDB" id="A0A518DAW5"/>
<proteinExistence type="inferred from homology"/>
<dbReference type="InterPro" id="IPR038354">
    <property type="entry name" value="VKOR_sf"/>
</dbReference>
<evidence type="ECO:0000256" key="11">
    <source>
        <dbReference type="SAM" id="Phobius"/>
    </source>
</evidence>
<evidence type="ECO:0000256" key="5">
    <source>
        <dbReference type="ARBA" id="ARBA00022989"/>
    </source>
</evidence>
<accession>A0A518DAW5</accession>
<protein>
    <submittedName>
        <fullName evidence="13">Vitamin K epoxide reductase family protein</fullName>
    </submittedName>
</protein>
<feature type="compositionally biased region" description="Pro residues" evidence="10">
    <location>
        <begin position="257"/>
        <end position="266"/>
    </location>
</feature>
<dbReference type="InterPro" id="IPR012932">
    <property type="entry name" value="VKOR"/>
</dbReference>
<keyword evidence="4" id="KW-0874">Quinone</keyword>
<dbReference type="CDD" id="cd10546">
    <property type="entry name" value="VKOR"/>
    <property type="match status" value="1"/>
</dbReference>
<evidence type="ECO:0000256" key="2">
    <source>
        <dbReference type="ARBA" id="ARBA00006214"/>
    </source>
</evidence>
<keyword evidence="8" id="KW-1015">Disulfide bond</keyword>
<evidence type="ECO:0000313" key="14">
    <source>
        <dbReference type="Proteomes" id="UP000317429"/>
    </source>
</evidence>
<dbReference type="SMART" id="SM00756">
    <property type="entry name" value="VKc"/>
    <property type="match status" value="1"/>
</dbReference>
<keyword evidence="5 11" id="KW-1133">Transmembrane helix</keyword>
<gene>
    <name evidence="13" type="ORF">Pla175_19880</name>
</gene>
<evidence type="ECO:0000256" key="10">
    <source>
        <dbReference type="SAM" id="MobiDB-lite"/>
    </source>
</evidence>
<feature type="transmembrane region" description="Helical" evidence="11">
    <location>
        <begin position="55"/>
        <end position="72"/>
    </location>
</feature>
<dbReference type="InterPro" id="IPR036249">
    <property type="entry name" value="Thioredoxin-like_sf"/>
</dbReference>
<dbReference type="KEGG" id="pnd:Pla175_19880"/>
<organism evidence="13 14">
    <name type="scientific">Pirellulimonas nuda</name>
    <dbReference type="NCBI Taxonomy" id="2528009"/>
    <lineage>
        <taxon>Bacteria</taxon>
        <taxon>Pseudomonadati</taxon>
        <taxon>Planctomycetota</taxon>
        <taxon>Planctomycetia</taxon>
        <taxon>Pirellulales</taxon>
        <taxon>Lacipirellulaceae</taxon>
        <taxon>Pirellulimonas</taxon>
    </lineage>
</organism>
<evidence type="ECO:0000259" key="12">
    <source>
        <dbReference type="SMART" id="SM00756"/>
    </source>
</evidence>
<dbReference type="Proteomes" id="UP000317429">
    <property type="component" value="Chromosome"/>
</dbReference>
<dbReference type="Pfam" id="PF13462">
    <property type="entry name" value="Thioredoxin_4"/>
    <property type="match status" value="1"/>
</dbReference>
<keyword evidence="7 11" id="KW-0472">Membrane</keyword>
<dbReference type="Gene3D" id="3.40.30.10">
    <property type="entry name" value="Glutaredoxin"/>
    <property type="match status" value="1"/>
</dbReference>
<keyword evidence="3 11" id="KW-0812">Transmembrane</keyword>
<keyword evidence="14" id="KW-1185">Reference proteome</keyword>
<dbReference type="SUPFAM" id="SSF52833">
    <property type="entry name" value="Thioredoxin-like"/>
    <property type="match status" value="1"/>
</dbReference>
<evidence type="ECO:0000256" key="6">
    <source>
        <dbReference type="ARBA" id="ARBA00023002"/>
    </source>
</evidence>
<feature type="domain" description="Vitamin K epoxide reductase" evidence="12">
    <location>
        <begin position="1"/>
        <end position="131"/>
    </location>
</feature>
<sequence>MTAALLAGAASGAYSLVSADGGTPLAGCDVIAGGDCDAVLQSPWATWAGLPVSKLGFGLYCAFGAGWLLVPLGGPIGRIGWWLVDICVPAALGGAPWFIALQAVAVGHWCVWCLVVHACGVLAALLAILLRHAASRQAAPSRPVLANLLMTQPGSRTRPASQWFAAPPGLGVPTAIGVLGLVALVGVQIFYPPQRFEVLTDLPAELDFDLAADRPSTGPAIAQGGGFDSGPLAMDQADAQEQEDADSSPGVEGFTPPAIPAGPPRRPLGERVIQVLDGKLRLNAYDHPILGSPEAQYVVVEIMDYACSECRKTQPLIFEALQRFDGKVAVVVLPWPTDVLCNSYVKKPKPEGRGSCRLVQLAIAVARADPDAFAAYHAWLTRDPKKAAKFMSARIEAEKFVDVNSLRREYDDPKTEQLRQQYIELFAQLAQGRNLRLPCQIVGNSIVSGAPENLESLIEVWEKHLGIKASPAP</sequence>
<dbReference type="Pfam" id="PF07884">
    <property type="entry name" value="VKOR"/>
    <property type="match status" value="1"/>
</dbReference>
<dbReference type="GO" id="GO:0048038">
    <property type="term" value="F:quinone binding"/>
    <property type="evidence" value="ECO:0007669"/>
    <property type="project" value="UniProtKB-KW"/>
</dbReference>
<evidence type="ECO:0000256" key="8">
    <source>
        <dbReference type="ARBA" id="ARBA00023157"/>
    </source>
</evidence>
<dbReference type="GO" id="GO:0016020">
    <property type="term" value="C:membrane"/>
    <property type="evidence" value="ECO:0007669"/>
    <property type="project" value="UniProtKB-SubCell"/>
</dbReference>
<feature type="transmembrane region" description="Helical" evidence="11">
    <location>
        <begin position="79"/>
        <end position="100"/>
    </location>
</feature>
<evidence type="ECO:0000256" key="4">
    <source>
        <dbReference type="ARBA" id="ARBA00022719"/>
    </source>
</evidence>
<name>A0A518DAW5_9BACT</name>
<evidence type="ECO:0000256" key="3">
    <source>
        <dbReference type="ARBA" id="ARBA00022692"/>
    </source>
</evidence>
<evidence type="ECO:0000256" key="7">
    <source>
        <dbReference type="ARBA" id="ARBA00023136"/>
    </source>
</evidence>
<feature type="region of interest" description="Disordered" evidence="10">
    <location>
        <begin position="219"/>
        <end position="267"/>
    </location>
</feature>